<dbReference type="InterPro" id="IPR004421">
    <property type="entry name" value="Carbamoyltransferase_HypF"/>
</dbReference>
<dbReference type="Gene3D" id="3.30.420.40">
    <property type="match status" value="1"/>
</dbReference>
<keyword evidence="9" id="KW-0378">Hydrolase</keyword>
<feature type="domain" description="YrdC-like" evidence="11">
    <location>
        <begin position="199"/>
        <end position="385"/>
    </location>
</feature>
<dbReference type="InterPro" id="IPR001792">
    <property type="entry name" value="Acylphosphatase-like_dom"/>
</dbReference>
<accession>F0T872</accession>
<dbReference type="Pfam" id="PF17788">
    <property type="entry name" value="HypF_C"/>
    <property type="match status" value="1"/>
</dbReference>
<keyword evidence="6" id="KW-0862">Zinc</keyword>
<dbReference type="RefSeq" id="WP_013643835.1">
    <property type="nucleotide sequence ID" value="NC_015216.1"/>
</dbReference>
<dbReference type="HOGENOM" id="CLU_009164_0_0_2"/>
<evidence type="ECO:0000313" key="13">
    <source>
        <dbReference type="Proteomes" id="UP000007490"/>
    </source>
</evidence>
<evidence type="ECO:0000259" key="10">
    <source>
        <dbReference type="PROSITE" id="PS51160"/>
    </source>
</evidence>
<dbReference type="InterPro" id="IPR055128">
    <property type="entry name" value="HypF_C_2"/>
</dbReference>
<dbReference type="KEGG" id="mel:Metbo_0232"/>
<reference evidence="12 13" key="2">
    <citation type="journal article" date="2014" name="Int. J. Syst. Evol. Microbiol.">
        <title>Methanobacterium paludis sp. nov. and a novel strain of Methanobacterium lacus isolated from northern peatlands.</title>
        <authorList>
            <person name="Cadillo-Quiroz H."/>
            <person name="Brauer S.L."/>
            <person name="Goodson N."/>
            <person name="Yavitt J.B."/>
            <person name="Zinder S.H."/>
        </authorList>
    </citation>
    <scope>NUCLEOTIDE SEQUENCE [LARGE SCALE GENOMIC DNA]</scope>
    <source>
        <strain evidence="12 13">AL-21</strain>
    </source>
</reference>
<dbReference type="Pfam" id="PF22521">
    <property type="entry name" value="HypF_C_2"/>
    <property type="match status" value="1"/>
</dbReference>
<dbReference type="OrthoDB" id="371970at2157"/>
<dbReference type="PROSITE" id="PS51163">
    <property type="entry name" value="YRDC"/>
    <property type="match status" value="1"/>
</dbReference>
<sequence>MEQARILVQGIVQGVGFRPTVYRLAKKLNLNGYVRNLGNIVEIILEGKENDINQFIVDLKENKPPISEINSLNVEWLNGDLTVYNDFKIIPSSNNFSGASVIPPDVATCSNCLEEMADPDNRRYKYPFTACTDCGPRFTVINSIPYDRERTSMEDFPLCNECEVEYEDPEDRRYHAEASCCEVCGPEVFLYKDGILKIENPIKKAAELIDEGKILAIKGIGGTHLVVKTTENGPVDILRQKLRRFNQPFAIMSPNIETVKGFAEVSGVESDTIQSRRRPIVVLNKNSNYSLAPSVSPYLHNLGVMLPYSGLHHLLFSYSTEPAYIMTSANMPGEPMLINNEEIISKLDGIADYFLLHNRRIINRCDDSVVRFRDGELAFIRRSRGYVPEPYDFSGINKQLKVLALGPEIDVTFSILKEGKCYVSQHIGDTTKYDTFQYLQNAVDHMMDITKTTDFDVIACDLHPMFFTTKLAEEMGDKFGAEILRVQHHHAHAAALCVDNQVDEVICIAADGVGYGEDGTAWGGEILHTQGASYERVASLIPQQLVGGDLTTKYPARMVMSMLYGSMDVDELSELMKTSYIQQFKHGEREVELVIKQLETGFNTNITTSTGRVLDAISASLGICDKRTYEGEPAMKLESAAYYSEGVVDIPYEIEKDVSNNMEYLNTSKILLKCIELKQNGENVNNIAFGAQKAVALGLADLAINAAEKTGVNIIGATGGVFYNEAISVSVRDKVKSEGYKFIQHKNTCAGDGSVSMGQTAVASWKME</sequence>
<dbReference type="GeneID" id="10276662"/>
<evidence type="ECO:0000256" key="4">
    <source>
        <dbReference type="ARBA" id="ARBA00022723"/>
    </source>
</evidence>
<dbReference type="GO" id="GO:0003725">
    <property type="term" value="F:double-stranded RNA binding"/>
    <property type="evidence" value="ECO:0007669"/>
    <property type="project" value="InterPro"/>
</dbReference>
<dbReference type="Pfam" id="PF07503">
    <property type="entry name" value="zf-HYPF"/>
    <property type="match status" value="2"/>
</dbReference>
<name>F0T872_METLA</name>
<dbReference type="InterPro" id="IPR036046">
    <property type="entry name" value="Acylphosphatase-like_dom_sf"/>
</dbReference>
<comment type="similarity">
    <text evidence="2 8">Belongs to the carbamoyltransferase HypF family.</text>
</comment>
<dbReference type="Gene3D" id="3.30.420.360">
    <property type="match status" value="1"/>
</dbReference>
<feature type="active site" evidence="9">
    <location>
        <position position="36"/>
    </location>
</feature>
<dbReference type="eggNOG" id="arCOG01187">
    <property type="taxonomic scope" value="Archaea"/>
</dbReference>
<keyword evidence="4" id="KW-0479">Metal-binding</keyword>
<dbReference type="SUPFAM" id="SSF54975">
    <property type="entry name" value="Acylphosphatase/BLUF domain-like"/>
    <property type="match status" value="1"/>
</dbReference>
<dbReference type="Gene3D" id="3.90.870.50">
    <property type="match status" value="1"/>
</dbReference>
<evidence type="ECO:0000256" key="8">
    <source>
        <dbReference type="PIRNR" id="PIRNR006256"/>
    </source>
</evidence>
<dbReference type="GO" id="GO:0016743">
    <property type="term" value="F:carboxyl- or carbamoyltransferase activity"/>
    <property type="evidence" value="ECO:0007669"/>
    <property type="project" value="UniProtKB-UniRule"/>
</dbReference>
<dbReference type="STRING" id="877455.Metbo_0232"/>
<dbReference type="Proteomes" id="UP000007490">
    <property type="component" value="Chromosome"/>
</dbReference>
<feature type="domain" description="Acylphosphatase-like" evidence="10">
    <location>
        <begin position="3"/>
        <end position="91"/>
    </location>
</feature>
<keyword evidence="5" id="KW-0863">Zinc-finger</keyword>
<dbReference type="GO" id="GO:0016874">
    <property type="term" value="F:ligase activity"/>
    <property type="evidence" value="ECO:0007669"/>
    <property type="project" value="UniProtKB-UniRule"/>
</dbReference>
<dbReference type="InterPro" id="IPR051060">
    <property type="entry name" value="Carbamoyltrans_HypF-like"/>
</dbReference>
<dbReference type="InterPro" id="IPR017945">
    <property type="entry name" value="DHBP_synth_RibB-like_a/b_dom"/>
</dbReference>
<evidence type="ECO:0000256" key="7">
    <source>
        <dbReference type="ARBA" id="ARBA00048220"/>
    </source>
</evidence>
<keyword evidence="3" id="KW-0436">Ligase</keyword>
<evidence type="ECO:0000259" key="11">
    <source>
        <dbReference type="PROSITE" id="PS51163"/>
    </source>
</evidence>
<evidence type="ECO:0000256" key="2">
    <source>
        <dbReference type="ARBA" id="ARBA00008097"/>
    </source>
</evidence>
<evidence type="ECO:0000256" key="5">
    <source>
        <dbReference type="ARBA" id="ARBA00022771"/>
    </source>
</evidence>
<dbReference type="PROSITE" id="PS51160">
    <property type="entry name" value="ACYLPHOSPHATASE_3"/>
    <property type="match status" value="1"/>
</dbReference>
<comment type="catalytic activity">
    <reaction evidence="7">
        <text>C-terminal L-cysteinyl-[HypE protein] + carbamoyl phosphate + ATP + H2O = C-terminal S-carboxamide-L-cysteinyl-[HypE protein] + AMP + phosphate + diphosphate + H(+)</text>
        <dbReference type="Rhea" id="RHEA:55636"/>
        <dbReference type="Rhea" id="RHEA-COMP:14247"/>
        <dbReference type="Rhea" id="RHEA-COMP:14392"/>
        <dbReference type="ChEBI" id="CHEBI:15377"/>
        <dbReference type="ChEBI" id="CHEBI:15378"/>
        <dbReference type="ChEBI" id="CHEBI:30616"/>
        <dbReference type="ChEBI" id="CHEBI:33019"/>
        <dbReference type="ChEBI" id="CHEBI:43474"/>
        <dbReference type="ChEBI" id="CHEBI:58228"/>
        <dbReference type="ChEBI" id="CHEBI:76913"/>
        <dbReference type="ChEBI" id="CHEBI:139126"/>
        <dbReference type="ChEBI" id="CHEBI:456215"/>
    </reaction>
</comment>
<reference evidence="13" key="1">
    <citation type="submission" date="2011-02" db="EMBL/GenBank/DDBJ databases">
        <title>Complete sequence of Methanobacterium sp. AL-21.</title>
        <authorList>
            <consortium name="US DOE Joint Genome Institute"/>
            <person name="Lucas S."/>
            <person name="Copeland A."/>
            <person name="Lapidus A."/>
            <person name="Cheng J.-F."/>
            <person name="Goodwin L."/>
            <person name="Pitluck S."/>
            <person name="Chertkov O."/>
            <person name="Detter J.C."/>
            <person name="Han C."/>
            <person name="Tapia R."/>
            <person name="Land M."/>
            <person name="Hauser L."/>
            <person name="Kyrpides N."/>
            <person name="Ivanova N."/>
            <person name="Mikhailova N."/>
            <person name="Pagani I."/>
            <person name="Cadillo-Quiroz H."/>
            <person name="Imachi H."/>
            <person name="Zinder S."/>
            <person name="Liu W."/>
            <person name="Woyke T."/>
        </authorList>
    </citation>
    <scope>NUCLEOTIDE SEQUENCE [LARGE SCALE GENOMIC DNA]</scope>
    <source>
        <strain evidence="13">AL-21</strain>
    </source>
</reference>
<dbReference type="UniPathway" id="UPA00335"/>
<dbReference type="InterPro" id="IPR011125">
    <property type="entry name" value="Znf_HypF"/>
</dbReference>
<dbReference type="EMBL" id="CP002551">
    <property type="protein sequence ID" value="ADZ08484.1"/>
    <property type="molecule type" value="Genomic_DNA"/>
</dbReference>
<evidence type="ECO:0000256" key="6">
    <source>
        <dbReference type="ARBA" id="ARBA00022833"/>
    </source>
</evidence>
<organism evidence="12 13">
    <name type="scientific">Methanobacterium lacus (strain AL-21)</name>
    <dbReference type="NCBI Taxonomy" id="877455"/>
    <lineage>
        <taxon>Archaea</taxon>
        <taxon>Methanobacteriati</taxon>
        <taxon>Methanobacteriota</taxon>
        <taxon>Methanomada group</taxon>
        <taxon>Methanobacteria</taxon>
        <taxon>Methanobacteriales</taxon>
        <taxon>Methanobacteriaceae</taxon>
        <taxon>Methanobacterium</taxon>
    </lineage>
</organism>
<keyword evidence="13" id="KW-1185">Reference proteome</keyword>
<dbReference type="Pfam" id="PF01300">
    <property type="entry name" value="Sua5_yciO_yrdC"/>
    <property type="match status" value="1"/>
</dbReference>
<dbReference type="GO" id="GO:0003998">
    <property type="term" value="F:acylphosphatase activity"/>
    <property type="evidence" value="ECO:0007669"/>
    <property type="project" value="UniProtKB-EC"/>
</dbReference>
<dbReference type="PANTHER" id="PTHR42959">
    <property type="entry name" value="CARBAMOYLTRANSFERASE"/>
    <property type="match status" value="1"/>
</dbReference>
<evidence type="ECO:0000313" key="12">
    <source>
        <dbReference type="EMBL" id="ADZ08484.1"/>
    </source>
</evidence>
<dbReference type="InterPro" id="IPR017968">
    <property type="entry name" value="Acylphosphatase_CS"/>
</dbReference>
<protein>
    <recommendedName>
        <fullName evidence="8">Carbamoyltransferase</fullName>
        <ecNumber evidence="8">6.2.-.-</ecNumber>
    </recommendedName>
</protein>
<gene>
    <name evidence="12" type="ordered locus">Metbo_0232</name>
</gene>
<dbReference type="InterPro" id="IPR041440">
    <property type="entry name" value="HypF_C"/>
</dbReference>
<proteinExistence type="inferred from homology"/>
<feature type="active site" evidence="9">
    <location>
        <position position="18"/>
    </location>
</feature>
<dbReference type="GO" id="GO:0008270">
    <property type="term" value="F:zinc ion binding"/>
    <property type="evidence" value="ECO:0007669"/>
    <property type="project" value="UniProtKB-KW"/>
</dbReference>
<dbReference type="InterPro" id="IPR006070">
    <property type="entry name" value="Sua5-like_dom"/>
</dbReference>
<dbReference type="AlphaFoldDB" id="F0T872"/>
<comment type="pathway">
    <text evidence="1">Protein modification; [NiFe] hydrogenase maturation.</text>
</comment>
<dbReference type="PROSITE" id="PS00150">
    <property type="entry name" value="ACYLPHOSPHATASE_1"/>
    <property type="match status" value="1"/>
</dbReference>
<dbReference type="SUPFAM" id="SSF55821">
    <property type="entry name" value="YrdC/RibB"/>
    <property type="match status" value="1"/>
</dbReference>
<dbReference type="PANTHER" id="PTHR42959:SF1">
    <property type="entry name" value="CARBAMOYLTRANSFERASE HYPF"/>
    <property type="match status" value="1"/>
</dbReference>
<dbReference type="GO" id="GO:0051604">
    <property type="term" value="P:protein maturation"/>
    <property type="evidence" value="ECO:0007669"/>
    <property type="project" value="TreeGrafter"/>
</dbReference>
<evidence type="ECO:0000256" key="3">
    <source>
        <dbReference type="ARBA" id="ARBA00022598"/>
    </source>
</evidence>
<comment type="catalytic activity">
    <reaction evidence="9">
        <text>an acyl phosphate + H2O = a carboxylate + phosphate + H(+)</text>
        <dbReference type="Rhea" id="RHEA:14965"/>
        <dbReference type="ChEBI" id="CHEBI:15377"/>
        <dbReference type="ChEBI" id="CHEBI:15378"/>
        <dbReference type="ChEBI" id="CHEBI:29067"/>
        <dbReference type="ChEBI" id="CHEBI:43474"/>
        <dbReference type="ChEBI" id="CHEBI:59918"/>
        <dbReference type="EC" id="3.6.1.7"/>
    </reaction>
</comment>
<dbReference type="EC" id="6.2.-.-" evidence="8"/>
<dbReference type="PIRSF" id="PIRSF006256">
    <property type="entry name" value="CMPcnvr_hdrg_mat"/>
    <property type="match status" value="1"/>
</dbReference>
<dbReference type="Gene3D" id="3.30.110.120">
    <property type="match status" value="1"/>
</dbReference>
<evidence type="ECO:0000256" key="1">
    <source>
        <dbReference type="ARBA" id="ARBA00004711"/>
    </source>
</evidence>
<evidence type="ECO:0000256" key="9">
    <source>
        <dbReference type="PROSITE-ProRule" id="PRU00520"/>
    </source>
</evidence>
<dbReference type="Pfam" id="PF00708">
    <property type="entry name" value="Acylphosphatase"/>
    <property type="match status" value="1"/>
</dbReference>
<dbReference type="NCBIfam" id="TIGR00143">
    <property type="entry name" value="hypF"/>
    <property type="match status" value="1"/>
</dbReference>